<accession>A0A6G1JMI6</accession>
<dbReference type="OrthoDB" id="3795244at2759"/>
<protein>
    <submittedName>
        <fullName evidence="2">Uncharacterized protein</fullName>
    </submittedName>
</protein>
<organism evidence="2 3">
    <name type="scientific">Lentithecium fluviatile CBS 122367</name>
    <dbReference type="NCBI Taxonomy" id="1168545"/>
    <lineage>
        <taxon>Eukaryota</taxon>
        <taxon>Fungi</taxon>
        <taxon>Dikarya</taxon>
        <taxon>Ascomycota</taxon>
        <taxon>Pezizomycotina</taxon>
        <taxon>Dothideomycetes</taxon>
        <taxon>Pleosporomycetidae</taxon>
        <taxon>Pleosporales</taxon>
        <taxon>Massarineae</taxon>
        <taxon>Lentitheciaceae</taxon>
        <taxon>Lentithecium</taxon>
    </lineage>
</organism>
<evidence type="ECO:0000313" key="2">
    <source>
        <dbReference type="EMBL" id="KAF2691782.1"/>
    </source>
</evidence>
<evidence type="ECO:0000256" key="1">
    <source>
        <dbReference type="SAM" id="MobiDB-lite"/>
    </source>
</evidence>
<feature type="region of interest" description="Disordered" evidence="1">
    <location>
        <begin position="1"/>
        <end position="20"/>
    </location>
</feature>
<dbReference type="AlphaFoldDB" id="A0A6G1JMI6"/>
<sequence>METSNADAADAADQAPELSSPLSPSILHLSDISPPRLNSGSAIKSYSTNISMAYVQLLSGFVLYIDDANCTDGCRSPSSDVVSTFGAHLVTQPNTSEHRSAGPVDAHDLHQKLELALSCHKIRIRKYGPDIADNWRPCYTPVEARQRGDGRFIQKEEEEEQEKRRKALEAYENVAREEVVDNTTTSMLHFMPTPTDDADTDCKDKHPQQLPQVPEALNQMPITTIAKPLSPQSQPSKRRRLTPEEDEDTTNCTKFQHLLPKIPADNALGSGWALENVDNSIGK</sequence>
<dbReference type="Proteomes" id="UP000799291">
    <property type="component" value="Unassembled WGS sequence"/>
</dbReference>
<reference evidence="2" key="1">
    <citation type="journal article" date="2020" name="Stud. Mycol.">
        <title>101 Dothideomycetes genomes: a test case for predicting lifestyles and emergence of pathogens.</title>
        <authorList>
            <person name="Haridas S."/>
            <person name="Albert R."/>
            <person name="Binder M."/>
            <person name="Bloem J."/>
            <person name="Labutti K."/>
            <person name="Salamov A."/>
            <person name="Andreopoulos B."/>
            <person name="Baker S."/>
            <person name="Barry K."/>
            <person name="Bills G."/>
            <person name="Bluhm B."/>
            <person name="Cannon C."/>
            <person name="Castanera R."/>
            <person name="Culley D."/>
            <person name="Daum C."/>
            <person name="Ezra D."/>
            <person name="Gonzalez J."/>
            <person name="Henrissat B."/>
            <person name="Kuo A."/>
            <person name="Liang C."/>
            <person name="Lipzen A."/>
            <person name="Lutzoni F."/>
            <person name="Magnuson J."/>
            <person name="Mondo S."/>
            <person name="Nolan M."/>
            <person name="Ohm R."/>
            <person name="Pangilinan J."/>
            <person name="Park H.-J."/>
            <person name="Ramirez L."/>
            <person name="Alfaro M."/>
            <person name="Sun H."/>
            <person name="Tritt A."/>
            <person name="Yoshinaga Y."/>
            <person name="Zwiers L.-H."/>
            <person name="Turgeon B."/>
            <person name="Goodwin S."/>
            <person name="Spatafora J."/>
            <person name="Crous P."/>
            <person name="Grigoriev I."/>
        </authorList>
    </citation>
    <scope>NUCLEOTIDE SEQUENCE</scope>
    <source>
        <strain evidence="2">CBS 122367</strain>
    </source>
</reference>
<feature type="region of interest" description="Disordered" evidence="1">
    <location>
        <begin position="224"/>
        <end position="251"/>
    </location>
</feature>
<proteinExistence type="predicted"/>
<keyword evidence="3" id="KW-1185">Reference proteome</keyword>
<dbReference type="EMBL" id="MU005569">
    <property type="protein sequence ID" value="KAF2691782.1"/>
    <property type="molecule type" value="Genomic_DNA"/>
</dbReference>
<evidence type="ECO:0000313" key="3">
    <source>
        <dbReference type="Proteomes" id="UP000799291"/>
    </source>
</evidence>
<gene>
    <name evidence="2" type="ORF">K458DRAFT_398192</name>
</gene>
<name>A0A6G1JMI6_9PLEO</name>